<comment type="subcellular location">
    <subcellularLocation>
        <location evidence="1">Mitochondrion</location>
    </subcellularLocation>
</comment>
<dbReference type="EMBL" id="GBBK01000850">
    <property type="protein sequence ID" value="JAC23632.1"/>
    <property type="molecule type" value="mRNA"/>
</dbReference>
<keyword evidence="4 10" id="KW-0808">Transferase</keyword>
<protein>
    <recommendedName>
        <fullName evidence="9">acetyl-CoA C-acyltransferase</fullName>
        <ecNumber evidence="9">2.3.1.16</ecNumber>
    </recommendedName>
</protein>
<dbReference type="Pfam" id="PF02803">
    <property type="entry name" value="Thiolase_C"/>
    <property type="match status" value="1"/>
</dbReference>
<feature type="domain" description="Thiolase N-terminal" evidence="11">
    <location>
        <begin position="47"/>
        <end position="318"/>
    </location>
</feature>
<dbReference type="Gene3D" id="3.40.47.10">
    <property type="match status" value="1"/>
</dbReference>
<dbReference type="CDD" id="cd00751">
    <property type="entry name" value="thiolase"/>
    <property type="match status" value="1"/>
</dbReference>
<proteinExistence type="evidence at transcript level"/>
<dbReference type="Pfam" id="PF00108">
    <property type="entry name" value="Thiolase_N"/>
    <property type="match status" value="1"/>
</dbReference>
<evidence type="ECO:0000256" key="6">
    <source>
        <dbReference type="ARBA" id="ARBA00023098"/>
    </source>
</evidence>
<dbReference type="PANTHER" id="PTHR18919">
    <property type="entry name" value="ACETYL-COA C-ACYLTRANSFERASE"/>
    <property type="match status" value="1"/>
</dbReference>
<evidence type="ECO:0000313" key="13">
    <source>
        <dbReference type="EMBL" id="JAC23632.1"/>
    </source>
</evidence>
<evidence type="ECO:0000256" key="8">
    <source>
        <dbReference type="ARBA" id="ARBA00023315"/>
    </source>
</evidence>
<dbReference type="InterPro" id="IPR020616">
    <property type="entry name" value="Thiolase_N"/>
</dbReference>
<dbReference type="PROSITE" id="PS00737">
    <property type="entry name" value="THIOLASE_2"/>
    <property type="match status" value="1"/>
</dbReference>
<dbReference type="PROSITE" id="PS00098">
    <property type="entry name" value="THIOLASE_1"/>
    <property type="match status" value="1"/>
</dbReference>
<dbReference type="InterPro" id="IPR020613">
    <property type="entry name" value="Thiolase_CS"/>
</dbReference>
<keyword evidence="8 10" id="KW-0012">Acyltransferase</keyword>
<evidence type="ECO:0000259" key="11">
    <source>
        <dbReference type="Pfam" id="PF00108"/>
    </source>
</evidence>
<organism evidence="13">
    <name type="scientific">Amblyomma cajennense</name>
    <name type="common">Cayenne tick</name>
    <name type="synonym">Acarus cajennensis</name>
    <dbReference type="NCBI Taxonomy" id="34607"/>
    <lineage>
        <taxon>Eukaryota</taxon>
        <taxon>Metazoa</taxon>
        <taxon>Ecdysozoa</taxon>
        <taxon>Arthropoda</taxon>
        <taxon>Chelicerata</taxon>
        <taxon>Arachnida</taxon>
        <taxon>Acari</taxon>
        <taxon>Parasitiformes</taxon>
        <taxon>Ixodida</taxon>
        <taxon>Ixodoidea</taxon>
        <taxon>Ixodidae</taxon>
        <taxon>Amblyomminae</taxon>
        <taxon>Amblyomma</taxon>
    </lineage>
</organism>
<evidence type="ECO:0000256" key="1">
    <source>
        <dbReference type="ARBA" id="ARBA00004173"/>
    </source>
</evidence>
<dbReference type="FunFam" id="3.40.47.10:FF:000011">
    <property type="entry name" value="3-ketoacyl-CoA thiolase"/>
    <property type="match status" value="1"/>
</dbReference>
<comment type="similarity">
    <text evidence="2 10">Belongs to the thiolase-like superfamily. Thiolase family.</text>
</comment>
<keyword evidence="6" id="KW-0443">Lipid metabolism</keyword>
<dbReference type="GO" id="GO:0003988">
    <property type="term" value="F:acetyl-CoA C-acyltransferase activity"/>
    <property type="evidence" value="ECO:0007669"/>
    <property type="project" value="UniProtKB-EC"/>
</dbReference>
<dbReference type="SUPFAM" id="SSF53901">
    <property type="entry name" value="Thiolase-like"/>
    <property type="match status" value="2"/>
</dbReference>
<evidence type="ECO:0000256" key="9">
    <source>
        <dbReference type="ARBA" id="ARBA00024073"/>
    </source>
</evidence>
<reference evidence="13" key="1">
    <citation type="submission" date="2014-03" db="EMBL/GenBank/DDBJ databases">
        <title>The sialotranscriptome of Amblyomma triste, Amblyomma parvum and Amblyomma cajennense ticks, uncovered by 454-based RNA-seq.</title>
        <authorList>
            <person name="Garcia G.R."/>
            <person name="Gardinassi L.G."/>
            <person name="Ribeiro J.M."/>
            <person name="Anatriello E."/>
            <person name="Ferreira B.R."/>
            <person name="Moreira H.N."/>
            <person name="Mafra C."/>
            <person name="Olegario M.M."/>
            <person name="Szabo P.J."/>
            <person name="Miranda-Santos I.K."/>
            <person name="Maruyama S.R."/>
        </authorList>
    </citation>
    <scope>NUCLEOTIDE SEQUENCE</scope>
    <source>
        <strain evidence="13">Uberlandia</strain>
        <tissue evidence="13">Salivary glands</tissue>
    </source>
</reference>
<keyword evidence="5" id="KW-0276">Fatty acid metabolism</keyword>
<feature type="non-terminal residue" evidence="13">
    <location>
        <position position="1"/>
    </location>
</feature>
<dbReference type="PANTHER" id="PTHR18919:SF153">
    <property type="entry name" value="TRIFUNCTIONAL ENZYME SUBUNIT BETA, MITOCHONDRIAL"/>
    <property type="match status" value="1"/>
</dbReference>
<evidence type="ECO:0000256" key="10">
    <source>
        <dbReference type="RuleBase" id="RU003557"/>
    </source>
</evidence>
<dbReference type="EC" id="2.3.1.16" evidence="9"/>
<dbReference type="GO" id="GO:0005739">
    <property type="term" value="C:mitochondrion"/>
    <property type="evidence" value="ECO:0007669"/>
    <property type="project" value="UniProtKB-SubCell"/>
</dbReference>
<accession>A0A023FPG2</accession>
<evidence type="ECO:0000256" key="5">
    <source>
        <dbReference type="ARBA" id="ARBA00022832"/>
    </source>
</evidence>
<dbReference type="GO" id="GO:0006635">
    <property type="term" value="P:fatty acid beta-oxidation"/>
    <property type="evidence" value="ECO:0007669"/>
    <property type="project" value="TreeGrafter"/>
</dbReference>
<dbReference type="AlphaFoldDB" id="A0A023FPG2"/>
<evidence type="ECO:0000259" key="12">
    <source>
        <dbReference type="Pfam" id="PF02803"/>
    </source>
</evidence>
<dbReference type="InterPro" id="IPR002155">
    <property type="entry name" value="Thiolase"/>
</dbReference>
<evidence type="ECO:0000256" key="3">
    <source>
        <dbReference type="ARBA" id="ARBA00022490"/>
    </source>
</evidence>
<dbReference type="NCBIfam" id="TIGR01930">
    <property type="entry name" value="AcCoA-C-Actrans"/>
    <property type="match status" value="1"/>
</dbReference>
<evidence type="ECO:0000256" key="7">
    <source>
        <dbReference type="ARBA" id="ARBA00023128"/>
    </source>
</evidence>
<dbReference type="InterPro" id="IPR020615">
    <property type="entry name" value="Thiolase_acyl_enz_int_AS"/>
</dbReference>
<feature type="domain" description="Thiolase C-terminal" evidence="12">
    <location>
        <begin position="326"/>
        <end position="457"/>
    </location>
</feature>
<evidence type="ECO:0000256" key="2">
    <source>
        <dbReference type="ARBA" id="ARBA00010982"/>
    </source>
</evidence>
<name>A0A023FPG2_AMBCJ</name>
<dbReference type="InterPro" id="IPR020617">
    <property type="entry name" value="Thiolase_C"/>
</dbReference>
<dbReference type="InterPro" id="IPR016039">
    <property type="entry name" value="Thiolase-like"/>
</dbReference>
<keyword evidence="3" id="KW-0963">Cytoplasm</keyword>
<evidence type="ECO:0000256" key="4">
    <source>
        <dbReference type="ARBA" id="ARBA00022679"/>
    </source>
</evidence>
<sequence>AFVTARAGASSALKRVKFCSPACLSSAVTTSHYATAPATKKSGQKNIVLVEGVRTPFLLSGTKYNNLMPHDLQRAAFLSLLRKTGIPKEAIEYIVSGSVIAEPTTCNVAREAALCAGFSDRTPCHTVTMACISSNQAITTVMGLISSGAIDVGMAGGVEFLSDVPIRLNRRLRKLLLSANKAKTPMQKLGLLAKFRPSMLVPELPSVSEFTTKEVMGHSGDRLAAAFGVSRREQDEYALRSHTLADKASKQGLLSDIVPFSVPGDSAPVSTDNGIRVSTLDQMAKLKPAFIKPHGTITAANSSFLTDGASAALIMSEEKALAMGFKPKAYLRSFVYVAQDPKDQLLLGPAYATPAVLAKEGLKISDIDVFEYHEAFAGQILANMKAMDSDYFAKTYMGKPAKVGCPPMEKLNLWGGSLSLGHPFGATGIRLVTTVANRLIHENKQWGLTAACAAGGHVSLPFTFLYQARSRIKERTRQLPGWLEKMPHKTLNALLMCCAFFCIY</sequence>
<keyword evidence="7" id="KW-0496">Mitochondrion</keyword>